<evidence type="ECO:0000313" key="2">
    <source>
        <dbReference type="Proteomes" id="UP000263993"/>
    </source>
</evidence>
<comment type="caution">
    <text evidence="1">The sequence shown here is derived from an EMBL/GenBank/DDBJ whole genome shotgun (WGS) entry which is preliminary data.</text>
</comment>
<dbReference type="Proteomes" id="UP000263993">
    <property type="component" value="Unassembled WGS sequence"/>
</dbReference>
<dbReference type="OrthoDB" id="8433260at2"/>
<gene>
    <name evidence="1" type="ORF">DXH78_16150</name>
</gene>
<protein>
    <submittedName>
        <fullName evidence="1">Uncharacterized protein</fullName>
    </submittedName>
</protein>
<dbReference type="EMBL" id="QRGO01000002">
    <property type="protein sequence ID" value="RDV02127.1"/>
    <property type="molecule type" value="Genomic_DNA"/>
</dbReference>
<dbReference type="AlphaFoldDB" id="A0A371B3Q0"/>
<accession>A0A371B3Q0</accession>
<proteinExistence type="predicted"/>
<sequence length="476" mass="52172">MAGADTIERLQNYLRALTPQARALLLGEFERSLLRGEDLGAAEIVLQELRRIAREQQAGPPRIGHTARMFFKPLEPFLVDDLGQHRHPGRIARASLEPLWTWIGRDLLPRDTAEMDDLVNTALQAGDDEKAQYLIRTLQDRVAMALSDNMRSAAIDEQARRRMLGQIGTQRAEEDAHTLKCVLKARDGLNAMQARLPVQVGNLSSKALDEYKALIEKTGAPGTDIFLYSLLTVRSRLSAPWQLIRFGVKAAGSDTAARVAETPYGVSVSIVLSELERQVLELRDDLRSGRGVATGALLKTIHDSARGLRTELDLPVDSTWGRTLSGLRGQIGETLRAEIESMPGRVRRLLRIRSAANITPKSTVDEQDAAETEALVSFVGTCRHFAGELAINEMTQRAYSDLQQFLDNNMNGLIDALRQSGPSERPFRKSQVDVAVRLCSLVFGKDYAAQFARAADVAAVTAEGGAKVSGAKAASV</sequence>
<organism evidence="1 2">
    <name type="scientific">Undibacter mobilis</name>
    <dbReference type="NCBI Taxonomy" id="2292256"/>
    <lineage>
        <taxon>Bacteria</taxon>
        <taxon>Pseudomonadati</taxon>
        <taxon>Pseudomonadota</taxon>
        <taxon>Alphaproteobacteria</taxon>
        <taxon>Hyphomicrobiales</taxon>
        <taxon>Nitrobacteraceae</taxon>
        <taxon>Undibacter</taxon>
    </lineage>
</organism>
<evidence type="ECO:0000313" key="1">
    <source>
        <dbReference type="EMBL" id="RDV02127.1"/>
    </source>
</evidence>
<dbReference type="RefSeq" id="WP_115518248.1">
    <property type="nucleotide sequence ID" value="NZ_QRGO01000002.1"/>
</dbReference>
<name>A0A371B3Q0_9BRAD</name>
<keyword evidence="2" id="KW-1185">Reference proteome</keyword>
<reference evidence="2" key="1">
    <citation type="submission" date="2018-08" db="EMBL/GenBank/DDBJ databases">
        <authorList>
            <person name="Kim S.-J."/>
            <person name="Jung G.-Y."/>
        </authorList>
    </citation>
    <scope>NUCLEOTIDE SEQUENCE [LARGE SCALE GENOMIC DNA]</scope>
    <source>
        <strain evidence="2">GY_H</strain>
    </source>
</reference>